<evidence type="ECO:0000259" key="1">
    <source>
        <dbReference type="Pfam" id="PF01261"/>
    </source>
</evidence>
<organism evidence="2 3">
    <name type="scientific">Labedaea rhizosphaerae</name>
    <dbReference type="NCBI Taxonomy" id="598644"/>
    <lineage>
        <taxon>Bacteria</taxon>
        <taxon>Bacillati</taxon>
        <taxon>Actinomycetota</taxon>
        <taxon>Actinomycetes</taxon>
        <taxon>Pseudonocardiales</taxon>
        <taxon>Pseudonocardiaceae</taxon>
        <taxon>Labedaea</taxon>
    </lineage>
</organism>
<keyword evidence="3" id="KW-1185">Reference proteome</keyword>
<dbReference type="InterPro" id="IPR013022">
    <property type="entry name" value="Xyl_isomerase-like_TIM-brl"/>
</dbReference>
<dbReference type="RefSeq" id="WP_166659358.1">
    <property type="nucleotide sequence ID" value="NZ_SNXZ01000005.1"/>
</dbReference>
<dbReference type="Pfam" id="PF01261">
    <property type="entry name" value="AP_endonuc_2"/>
    <property type="match status" value="1"/>
</dbReference>
<dbReference type="Proteomes" id="UP000295444">
    <property type="component" value="Unassembled WGS sequence"/>
</dbReference>
<dbReference type="SUPFAM" id="SSF51658">
    <property type="entry name" value="Xylose isomerase-like"/>
    <property type="match status" value="1"/>
</dbReference>
<dbReference type="EMBL" id="SNXZ01000005">
    <property type="protein sequence ID" value="TDP94891.1"/>
    <property type="molecule type" value="Genomic_DNA"/>
</dbReference>
<dbReference type="AlphaFoldDB" id="A0A4R6S5F2"/>
<dbReference type="Gene3D" id="3.20.20.150">
    <property type="entry name" value="Divalent-metal-dependent TIM barrel enzymes"/>
    <property type="match status" value="1"/>
</dbReference>
<reference evidence="2 3" key="1">
    <citation type="submission" date="2019-03" db="EMBL/GenBank/DDBJ databases">
        <title>Genomic Encyclopedia of Type Strains, Phase IV (KMG-IV): sequencing the most valuable type-strain genomes for metagenomic binning, comparative biology and taxonomic classification.</title>
        <authorList>
            <person name="Goeker M."/>
        </authorList>
    </citation>
    <scope>NUCLEOTIDE SEQUENCE [LARGE SCALE GENOMIC DNA]</scope>
    <source>
        <strain evidence="2 3">DSM 45361</strain>
    </source>
</reference>
<sequence length="283" mass="30254">MTILDDPELMFPQLQLAGAGWDQPARHSFRDRLVAAARQGVTCIGLNVEEADKQLAGHSPEGLRKLLADHGLRVAELEVLFGWDHSDEATELETHIFDLAVATGATKVKAAGITPPGHDPIPTEVLTERFGAMCDRAARHGLTIALETIAAFPGFDLAVAADVLLGADRPNGTLQVDTWHLFRDPSGRAALDRLEARHIGGLELADGPAEAPDDLMTECVSARLLPGEGAFPLAELLRDLNERGVDLPISVEVLSSRLQPLDVEDIAARTAVAMQKVIAAARG</sequence>
<proteinExistence type="predicted"/>
<keyword evidence="2" id="KW-0413">Isomerase</keyword>
<protein>
    <submittedName>
        <fullName evidence="2">Sugar phosphate isomerase/epimerase</fullName>
    </submittedName>
</protein>
<dbReference type="InterPro" id="IPR036237">
    <property type="entry name" value="Xyl_isomerase-like_sf"/>
</dbReference>
<dbReference type="PANTHER" id="PTHR12110">
    <property type="entry name" value="HYDROXYPYRUVATE ISOMERASE"/>
    <property type="match status" value="1"/>
</dbReference>
<name>A0A4R6S5F2_LABRH</name>
<dbReference type="PANTHER" id="PTHR12110:SF48">
    <property type="entry name" value="BLL3656 PROTEIN"/>
    <property type="match status" value="1"/>
</dbReference>
<feature type="domain" description="Xylose isomerase-like TIM barrel" evidence="1">
    <location>
        <begin position="35"/>
        <end position="262"/>
    </location>
</feature>
<evidence type="ECO:0000313" key="2">
    <source>
        <dbReference type="EMBL" id="TDP94891.1"/>
    </source>
</evidence>
<evidence type="ECO:0000313" key="3">
    <source>
        <dbReference type="Proteomes" id="UP000295444"/>
    </source>
</evidence>
<gene>
    <name evidence="2" type="ORF">EV186_105123</name>
</gene>
<dbReference type="GO" id="GO:0016853">
    <property type="term" value="F:isomerase activity"/>
    <property type="evidence" value="ECO:0007669"/>
    <property type="project" value="UniProtKB-KW"/>
</dbReference>
<dbReference type="InterPro" id="IPR050312">
    <property type="entry name" value="IolE/XylAMocC-like"/>
</dbReference>
<comment type="caution">
    <text evidence="2">The sequence shown here is derived from an EMBL/GenBank/DDBJ whole genome shotgun (WGS) entry which is preliminary data.</text>
</comment>
<accession>A0A4R6S5F2</accession>